<evidence type="ECO:0000256" key="1">
    <source>
        <dbReference type="ARBA" id="ARBA00023015"/>
    </source>
</evidence>
<dbReference type="NCBIfam" id="NF033788">
    <property type="entry name" value="HTH_metalloreg"/>
    <property type="match status" value="1"/>
</dbReference>
<keyword evidence="1" id="KW-0805">Transcription regulation</keyword>
<sequence>MIAIKIYFDCSTIYRNIAIYKDTMGVSKTNHFTDQQNRIANIAKALGHPARIAIIEHLLKVNACICSDIVDELPLAQSTISQHLKELKNAGLIKGSIEGTSICYCIEESTFAVLKQYFAAIIISASSTKCC</sequence>
<dbReference type="PANTHER" id="PTHR43132">
    <property type="entry name" value="ARSENICAL RESISTANCE OPERON REPRESSOR ARSR-RELATED"/>
    <property type="match status" value="1"/>
</dbReference>
<dbReference type="PANTHER" id="PTHR43132:SF2">
    <property type="entry name" value="ARSENICAL RESISTANCE OPERON REPRESSOR ARSR-RELATED"/>
    <property type="match status" value="1"/>
</dbReference>
<dbReference type="PROSITE" id="PS50987">
    <property type="entry name" value="HTH_ARSR_2"/>
    <property type="match status" value="1"/>
</dbReference>
<keyword evidence="2 5" id="KW-0238">DNA-binding</keyword>
<evidence type="ECO:0000259" key="4">
    <source>
        <dbReference type="PROSITE" id="PS50987"/>
    </source>
</evidence>
<dbReference type="Proteomes" id="UP000190150">
    <property type="component" value="Unassembled WGS sequence"/>
</dbReference>
<evidence type="ECO:0000256" key="2">
    <source>
        <dbReference type="ARBA" id="ARBA00023125"/>
    </source>
</evidence>
<keyword evidence="6" id="KW-1185">Reference proteome</keyword>
<dbReference type="GO" id="GO:0003677">
    <property type="term" value="F:DNA binding"/>
    <property type="evidence" value="ECO:0007669"/>
    <property type="project" value="UniProtKB-KW"/>
</dbReference>
<feature type="domain" description="HTH arsR-type" evidence="4">
    <location>
        <begin position="31"/>
        <end position="129"/>
    </location>
</feature>
<reference evidence="6" key="1">
    <citation type="submission" date="2017-02" db="EMBL/GenBank/DDBJ databases">
        <authorList>
            <person name="Varghese N."/>
            <person name="Submissions S."/>
        </authorList>
    </citation>
    <scope>NUCLEOTIDE SEQUENCE [LARGE SCALE GENOMIC DNA]</scope>
    <source>
        <strain evidence="6">DSM 24091</strain>
    </source>
</reference>
<dbReference type="Gene3D" id="1.10.10.10">
    <property type="entry name" value="Winged helix-like DNA-binding domain superfamily/Winged helix DNA-binding domain"/>
    <property type="match status" value="1"/>
</dbReference>
<dbReference type="SMART" id="SM00418">
    <property type="entry name" value="HTH_ARSR"/>
    <property type="match status" value="1"/>
</dbReference>
<dbReference type="InterPro" id="IPR001845">
    <property type="entry name" value="HTH_ArsR_DNA-bd_dom"/>
</dbReference>
<dbReference type="Pfam" id="PF01022">
    <property type="entry name" value="HTH_5"/>
    <property type="match status" value="1"/>
</dbReference>
<dbReference type="STRING" id="1513896.SAMN05660841_03020"/>
<dbReference type="InterPro" id="IPR011991">
    <property type="entry name" value="ArsR-like_HTH"/>
</dbReference>
<keyword evidence="3" id="KW-0804">Transcription</keyword>
<dbReference type="SUPFAM" id="SSF46785">
    <property type="entry name" value="Winged helix' DNA-binding domain"/>
    <property type="match status" value="1"/>
</dbReference>
<organism evidence="5 6">
    <name type="scientific">Sphingobacterium nematocida</name>
    <dbReference type="NCBI Taxonomy" id="1513896"/>
    <lineage>
        <taxon>Bacteria</taxon>
        <taxon>Pseudomonadati</taxon>
        <taxon>Bacteroidota</taxon>
        <taxon>Sphingobacteriia</taxon>
        <taxon>Sphingobacteriales</taxon>
        <taxon>Sphingobacteriaceae</taxon>
        <taxon>Sphingobacterium</taxon>
    </lineage>
</organism>
<accession>A0A1T5F518</accession>
<proteinExistence type="predicted"/>
<protein>
    <submittedName>
        <fullName evidence="5">DNA-binding transcriptional regulator, ArsR family</fullName>
    </submittedName>
</protein>
<dbReference type="PRINTS" id="PR00778">
    <property type="entry name" value="HTHARSR"/>
</dbReference>
<gene>
    <name evidence="5" type="ORF">SAMN05660841_03020</name>
</gene>
<evidence type="ECO:0000256" key="3">
    <source>
        <dbReference type="ARBA" id="ARBA00023163"/>
    </source>
</evidence>
<dbReference type="EMBL" id="FUZF01000014">
    <property type="protein sequence ID" value="SKB91118.1"/>
    <property type="molecule type" value="Genomic_DNA"/>
</dbReference>
<dbReference type="GO" id="GO:0003700">
    <property type="term" value="F:DNA-binding transcription factor activity"/>
    <property type="evidence" value="ECO:0007669"/>
    <property type="project" value="InterPro"/>
</dbReference>
<dbReference type="InterPro" id="IPR036390">
    <property type="entry name" value="WH_DNA-bd_sf"/>
</dbReference>
<name>A0A1T5F518_9SPHI</name>
<dbReference type="CDD" id="cd00090">
    <property type="entry name" value="HTH_ARSR"/>
    <property type="match status" value="1"/>
</dbReference>
<dbReference type="InterPro" id="IPR036388">
    <property type="entry name" value="WH-like_DNA-bd_sf"/>
</dbReference>
<evidence type="ECO:0000313" key="6">
    <source>
        <dbReference type="Proteomes" id="UP000190150"/>
    </source>
</evidence>
<dbReference type="InterPro" id="IPR051011">
    <property type="entry name" value="Metal_resp_trans_reg"/>
</dbReference>
<evidence type="ECO:0000313" key="5">
    <source>
        <dbReference type="EMBL" id="SKB91118.1"/>
    </source>
</evidence>
<dbReference type="AlphaFoldDB" id="A0A1T5F518"/>